<sequence length="56" mass="6288">MEALNSTTKSQTIPIQKIKIKNSKKTSKSTLIEMMKALMVSNRCGFDRVSWNSLGL</sequence>
<dbReference type="AlphaFoldDB" id="A0AAP0J7L4"/>
<evidence type="ECO:0000313" key="2">
    <source>
        <dbReference type="Proteomes" id="UP001420932"/>
    </source>
</evidence>
<dbReference type="EMBL" id="JBBNAF010000007">
    <property type="protein sequence ID" value="KAK9128160.1"/>
    <property type="molecule type" value="Genomic_DNA"/>
</dbReference>
<keyword evidence="2" id="KW-1185">Reference proteome</keyword>
<dbReference type="Proteomes" id="UP001420932">
    <property type="component" value="Unassembled WGS sequence"/>
</dbReference>
<name>A0AAP0J7L4_9MAGN</name>
<protein>
    <submittedName>
        <fullName evidence="1">Uncharacterized protein</fullName>
    </submittedName>
</protein>
<reference evidence="1 2" key="1">
    <citation type="submission" date="2024-01" db="EMBL/GenBank/DDBJ databases">
        <title>Genome assemblies of Stephania.</title>
        <authorList>
            <person name="Yang L."/>
        </authorList>
    </citation>
    <scope>NUCLEOTIDE SEQUENCE [LARGE SCALE GENOMIC DNA]</scope>
    <source>
        <strain evidence="1">YNDBR</strain>
        <tissue evidence="1">Leaf</tissue>
    </source>
</reference>
<gene>
    <name evidence="1" type="ORF">Syun_016957</name>
</gene>
<proteinExistence type="predicted"/>
<organism evidence="1 2">
    <name type="scientific">Stephania yunnanensis</name>
    <dbReference type="NCBI Taxonomy" id="152371"/>
    <lineage>
        <taxon>Eukaryota</taxon>
        <taxon>Viridiplantae</taxon>
        <taxon>Streptophyta</taxon>
        <taxon>Embryophyta</taxon>
        <taxon>Tracheophyta</taxon>
        <taxon>Spermatophyta</taxon>
        <taxon>Magnoliopsida</taxon>
        <taxon>Ranunculales</taxon>
        <taxon>Menispermaceae</taxon>
        <taxon>Menispermoideae</taxon>
        <taxon>Cissampelideae</taxon>
        <taxon>Stephania</taxon>
    </lineage>
</organism>
<accession>A0AAP0J7L4</accession>
<evidence type="ECO:0000313" key="1">
    <source>
        <dbReference type="EMBL" id="KAK9128160.1"/>
    </source>
</evidence>
<comment type="caution">
    <text evidence="1">The sequence shown here is derived from an EMBL/GenBank/DDBJ whole genome shotgun (WGS) entry which is preliminary data.</text>
</comment>